<evidence type="ECO:0000313" key="2">
    <source>
        <dbReference type="EMBL" id="KLO04120.1"/>
    </source>
</evidence>
<sequence>MVSSSSSSSWAGLRSIPLHASKILQPPTRRHDVSKAREQAYGALTFPSPPRLVQFLPSSPPFSLFKHADGTYRAPASVPTRGAALSFPGSLSLLASSSLITLHAKTLTRRIDGARARPWESGGRDGVGVHGVVVVASSVLTGHIERGRTELRGGRDGVSSTQWTQRTRSTHHYASALTLHLPVSVPVSPSLPLRVRRLSDVRNANDAKNPWPSTVDGTHRELTSASTRWERGELNAKIDEDNACLPSLDSFPAICLRQHPDLQNNDSRPPSPPRALTGHIESGRATV</sequence>
<dbReference type="Proteomes" id="UP000053477">
    <property type="component" value="Unassembled WGS sequence"/>
</dbReference>
<dbReference type="InParanoid" id="A0A0H2QX27"/>
<proteinExistence type="predicted"/>
<feature type="region of interest" description="Disordered" evidence="1">
    <location>
        <begin position="260"/>
        <end position="287"/>
    </location>
</feature>
<evidence type="ECO:0000256" key="1">
    <source>
        <dbReference type="SAM" id="MobiDB-lite"/>
    </source>
</evidence>
<dbReference type="AlphaFoldDB" id="A0A0H2QX27"/>
<organism evidence="2 3">
    <name type="scientific">Schizopora paradoxa</name>
    <dbReference type="NCBI Taxonomy" id="27342"/>
    <lineage>
        <taxon>Eukaryota</taxon>
        <taxon>Fungi</taxon>
        <taxon>Dikarya</taxon>
        <taxon>Basidiomycota</taxon>
        <taxon>Agaricomycotina</taxon>
        <taxon>Agaricomycetes</taxon>
        <taxon>Hymenochaetales</taxon>
        <taxon>Schizoporaceae</taxon>
        <taxon>Schizopora</taxon>
    </lineage>
</organism>
<accession>A0A0H2QX27</accession>
<name>A0A0H2QX27_9AGAM</name>
<reference evidence="2 3" key="1">
    <citation type="submission" date="2015-04" db="EMBL/GenBank/DDBJ databases">
        <title>Complete genome sequence of Schizopora paradoxa KUC8140, a cosmopolitan wood degrader in East Asia.</title>
        <authorList>
            <consortium name="DOE Joint Genome Institute"/>
            <person name="Min B."/>
            <person name="Park H."/>
            <person name="Jang Y."/>
            <person name="Kim J.-J."/>
            <person name="Kim K.H."/>
            <person name="Pangilinan J."/>
            <person name="Lipzen A."/>
            <person name="Riley R."/>
            <person name="Grigoriev I.V."/>
            <person name="Spatafora J.W."/>
            <person name="Choi I.-G."/>
        </authorList>
    </citation>
    <scope>NUCLEOTIDE SEQUENCE [LARGE SCALE GENOMIC DNA]</scope>
    <source>
        <strain evidence="2 3">KUC8140</strain>
    </source>
</reference>
<dbReference type="EMBL" id="KQ086695">
    <property type="protein sequence ID" value="KLO04120.1"/>
    <property type="molecule type" value="Genomic_DNA"/>
</dbReference>
<protein>
    <submittedName>
        <fullName evidence="2">Uncharacterized protein</fullName>
    </submittedName>
</protein>
<keyword evidence="3" id="KW-1185">Reference proteome</keyword>
<evidence type="ECO:0000313" key="3">
    <source>
        <dbReference type="Proteomes" id="UP000053477"/>
    </source>
</evidence>
<gene>
    <name evidence="2" type="ORF">SCHPADRAFT_947952</name>
</gene>